<organism evidence="2">
    <name type="scientific">Haptolina ericina</name>
    <dbReference type="NCBI Taxonomy" id="156174"/>
    <lineage>
        <taxon>Eukaryota</taxon>
        <taxon>Haptista</taxon>
        <taxon>Haptophyta</taxon>
        <taxon>Prymnesiophyceae</taxon>
        <taxon>Prymnesiales</taxon>
        <taxon>Prymnesiaceae</taxon>
        <taxon>Haptolina</taxon>
    </lineage>
</organism>
<name>A0A7S3F0X7_9EUKA</name>
<feature type="region of interest" description="Disordered" evidence="1">
    <location>
        <begin position="163"/>
        <end position="183"/>
    </location>
</feature>
<sequence>MAIRFYADITDAGSALVLVQSLNEATPLRLDVTPLGTAFALCEGWKDTPSTLPLRLHAPSRVVQAVAEIMKAEPDQRAFPLFGIDELQSSRALPFFLRVRDMRQTWEASGRAAADFPQEYQVTDLRVVVHKMLTDTSVDWRTVMFVGSEEALLKAQEIQVKAAEAYDPGDEPPPLEGDPDPSD</sequence>
<evidence type="ECO:0000256" key="1">
    <source>
        <dbReference type="SAM" id="MobiDB-lite"/>
    </source>
</evidence>
<proteinExistence type="predicted"/>
<accession>A0A7S3F0X7</accession>
<dbReference type="AlphaFoldDB" id="A0A7S3F0X7"/>
<reference evidence="2" key="1">
    <citation type="submission" date="2021-01" db="EMBL/GenBank/DDBJ databases">
        <authorList>
            <person name="Corre E."/>
            <person name="Pelletier E."/>
            <person name="Niang G."/>
            <person name="Scheremetjew M."/>
            <person name="Finn R."/>
            <person name="Kale V."/>
            <person name="Holt S."/>
            <person name="Cochrane G."/>
            <person name="Meng A."/>
            <person name="Brown T."/>
            <person name="Cohen L."/>
        </authorList>
    </citation>
    <scope>NUCLEOTIDE SEQUENCE</scope>
    <source>
        <strain evidence="2">CCMP281</strain>
    </source>
</reference>
<evidence type="ECO:0000313" key="2">
    <source>
        <dbReference type="EMBL" id="CAE0117749.1"/>
    </source>
</evidence>
<dbReference type="EMBL" id="HBHX01033170">
    <property type="protein sequence ID" value="CAE0117749.1"/>
    <property type="molecule type" value="Transcribed_RNA"/>
</dbReference>
<protein>
    <submittedName>
        <fullName evidence="2">Uncharacterized protein</fullName>
    </submittedName>
</protein>
<gene>
    <name evidence="2" type="ORF">HERI1096_LOCUS18448</name>
</gene>